<evidence type="ECO:0000313" key="2">
    <source>
        <dbReference type="EMBL" id="EKC72137.1"/>
    </source>
</evidence>
<sequence>NLKDALDLYHSMTVQVPIETRQGVHNVPISSIIMVEAQGKKVIVHTTARDYESIHTMQYWLDQLPVNRFFQTHRSFIINYEHITNFDHMLVHLSNGQFTAYLTKRKYSAFKGAYLLYLESTR</sequence>
<accession>K1TGE3</accession>
<dbReference type="Pfam" id="PF04397">
    <property type="entry name" value="LytTR"/>
    <property type="match status" value="1"/>
</dbReference>
<dbReference type="PANTHER" id="PTHR37299">
    <property type="entry name" value="TRANSCRIPTIONAL REGULATOR-RELATED"/>
    <property type="match status" value="1"/>
</dbReference>
<feature type="domain" description="HTH LytTR-type" evidence="1">
    <location>
        <begin position="16"/>
        <end position="116"/>
    </location>
</feature>
<dbReference type="InterPro" id="IPR007492">
    <property type="entry name" value="LytTR_DNA-bd_dom"/>
</dbReference>
<name>K1TGE3_9ZZZZ</name>
<reference evidence="2" key="1">
    <citation type="journal article" date="2013" name="Environ. Microbiol.">
        <title>Microbiota from the distal guts of lean and obese adolescents exhibit partial functional redundancy besides clear differences in community structure.</title>
        <authorList>
            <person name="Ferrer M."/>
            <person name="Ruiz A."/>
            <person name="Lanza F."/>
            <person name="Haange S.B."/>
            <person name="Oberbach A."/>
            <person name="Till H."/>
            <person name="Bargiela R."/>
            <person name="Campoy C."/>
            <person name="Segura M.T."/>
            <person name="Richter M."/>
            <person name="von Bergen M."/>
            <person name="Seifert J."/>
            <person name="Suarez A."/>
        </authorList>
    </citation>
    <scope>NUCLEOTIDE SEQUENCE</scope>
</reference>
<dbReference type="GO" id="GO:0000156">
    <property type="term" value="F:phosphorelay response regulator activity"/>
    <property type="evidence" value="ECO:0007669"/>
    <property type="project" value="InterPro"/>
</dbReference>
<proteinExistence type="predicted"/>
<dbReference type="EMBL" id="AJWZ01002011">
    <property type="protein sequence ID" value="EKC72137.1"/>
    <property type="molecule type" value="Genomic_DNA"/>
</dbReference>
<organism evidence="2">
    <name type="scientific">human gut metagenome</name>
    <dbReference type="NCBI Taxonomy" id="408170"/>
    <lineage>
        <taxon>unclassified sequences</taxon>
        <taxon>metagenomes</taxon>
        <taxon>organismal metagenomes</taxon>
    </lineage>
</organism>
<feature type="non-terminal residue" evidence="2">
    <location>
        <position position="1"/>
    </location>
</feature>
<dbReference type="InterPro" id="IPR046947">
    <property type="entry name" value="LytR-like"/>
</dbReference>
<dbReference type="SMART" id="SM00850">
    <property type="entry name" value="LytTR"/>
    <property type="match status" value="1"/>
</dbReference>
<dbReference type="AlphaFoldDB" id="K1TGE3"/>
<dbReference type="PROSITE" id="PS50930">
    <property type="entry name" value="HTH_LYTTR"/>
    <property type="match status" value="1"/>
</dbReference>
<dbReference type="Gene3D" id="2.40.50.1020">
    <property type="entry name" value="LytTr DNA-binding domain"/>
    <property type="match status" value="1"/>
</dbReference>
<dbReference type="GO" id="GO:0003677">
    <property type="term" value="F:DNA binding"/>
    <property type="evidence" value="ECO:0007669"/>
    <property type="project" value="InterPro"/>
</dbReference>
<evidence type="ECO:0000259" key="1">
    <source>
        <dbReference type="PROSITE" id="PS50930"/>
    </source>
</evidence>
<protein>
    <submittedName>
        <fullName evidence="2">Response regulator of the LytR/AlgR family</fullName>
    </submittedName>
</protein>
<dbReference type="PANTHER" id="PTHR37299:SF1">
    <property type="entry name" value="STAGE 0 SPORULATION PROTEIN A HOMOLOG"/>
    <property type="match status" value="1"/>
</dbReference>
<gene>
    <name evidence="2" type="ORF">OBE_03041</name>
</gene>
<comment type="caution">
    <text evidence="2">The sequence shown here is derived from an EMBL/GenBank/DDBJ whole genome shotgun (WGS) entry which is preliminary data.</text>
</comment>